<evidence type="ECO:0000256" key="3">
    <source>
        <dbReference type="ARBA" id="ARBA00022553"/>
    </source>
</evidence>
<evidence type="ECO:0000256" key="6">
    <source>
        <dbReference type="ARBA" id="ARBA00022777"/>
    </source>
</evidence>
<keyword evidence="10" id="KW-0472">Membrane</keyword>
<keyword evidence="7" id="KW-0067">ATP-binding</keyword>
<keyword evidence="13" id="KW-1185">Reference proteome</keyword>
<evidence type="ECO:0000256" key="5">
    <source>
        <dbReference type="ARBA" id="ARBA00022741"/>
    </source>
</evidence>
<dbReference type="GO" id="GO:0005524">
    <property type="term" value="F:ATP binding"/>
    <property type="evidence" value="ECO:0007669"/>
    <property type="project" value="UniProtKB-KW"/>
</dbReference>
<dbReference type="PANTHER" id="PTHR24421">
    <property type="entry name" value="NITRATE/NITRITE SENSOR PROTEIN NARX-RELATED"/>
    <property type="match status" value="1"/>
</dbReference>
<evidence type="ECO:0000256" key="2">
    <source>
        <dbReference type="ARBA" id="ARBA00012438"/>
    </source>
</evidence>
<sequence length="369" mass="37596">MNRPGTCPAAVAALAVAAAAEALVRFVASRDVAGAFLVLLAALAVASTAPLALRRDTTAALVVTAASVVALAGFGLFTVAGLLAQLAAAYRVGRRGALAVAVPLGLPYLVLAFFTPVGVVLAALVPGFALAGVARRVSRADAAHLAAQDAFAGTLVEHTARGERARIARELHDVVAHHISMISVQAENARLTTPGLPPAGAERFAAIGGTARAALTEMRRLLGVLRSDAPAEPERQPQPGLRELAALLDEARDASGSGTRLILRGPPVPLDPGVELAAYRIVQEALTNARRHAPGAAVDVEISYRADGLVLRIRDNGPGPGPASNGGHGLSGMRERAAAVGGRLRTGVSGPAGGFVVEATLPVPTEEDR</sequence>
<dbReference type="PANTHER" id="PTHR24421:SF10">
    <property type="entry name" value="NITRATE_NITRITE SENSOR PROTEIN NARQ"/>
    <property type="match status" value="1"/>
</dbReference>
<dbReference type="Pfam" id="PF02518">
    <property type="entry name" value="HATPase_c"/>
    <property type="match status" value="1"/>
</dbReference>
<organism evidence="12 13">
    <name type="scientific">Asanoa hainanensis</name>
    <dbReference type="NCBI Taxonomy" id="560556"/>
    <lineage>
        <taxon>Bacteria</taxon>
        <taxon>Bacillati</taxon>
        <taxon>Actinomycetota</taxon>
        <taxon>Actinomycetes</taxon>
        <taxon>Micromonosporales</taxon>
        <taxon>Micromonosporaceae</taxon>
        <taxon>Asanoa</taxon>
    </lineage>
</organism>
<name>A0A239GGU1_9ACTN</name>
<feature type="transmembrane region" description="Helical" evidence="10">
    <location>
        <begin position="60"/>
        <end position="88"/>
    </location>
</feature>
<dbReference type="OrthoDB" id="227596at2"/>
<evidence type="ECO:0000256" key="9">
    <source>
        <dbReference type="SAM" id="MobiDB-lite"/>
    </source>
</evidence>
<evidence type="ECO:0000313" key="13">
    <source>
        <dbReference type="Proteomes" id="UP000198362"/>
    </source>
</evidence>
<proteinExistence type="predicted"/>
<feature type="transmembrane region" description="Helical" evidence="10">
    <location>
        <begin position="108"/>
        <end position="131"/>
    </location>
</feature>
<dbReference type="EMBL" id="FZPH01000001">
    <property type="protein sequence ID" value="SNS67274.1"/>
    <property type="molecule type" value="Genomic_DNA"/>
</dbReference>
<gene>
    <name evidence="12" type="ORF">SAMN05421812_101351</name>
</gene>
<feature type="domain" description="Histidine kinase/HSP90-like ATPase" evidence="11">
    <location>
        <begin position="273"/>
        <end position="365"/>
    </location>
</feature>
<dbReference type="EC" id="2.7.13.3" evidence="2"/>
<accession>A0A239GGU1</accession>
<dbReference type="Proteomes" id="UP000198362">
    <property type="component" value="Unassembled WGS sequence"/>
</dbReference>
<evidence type="ECO:0000259" key="11">
    <source>
        <dbReference type="SMART" id="SM00387"/>
    </source>
</evidence>
<comment type="catalytic activity">
    <reaction evidence="1">
        <text>ATP + protein L-histidine = ADP + protein N-phospho-L-histidine.</text>
        <dbReference type="EC" id="2.7.13.3"/>
    </reaction>
</comment>
<dbReference type="InterPro" id="IPR011712">
    <property type="entry name" value="Sig_transdc_His_kin_sub3_dim/P"/>
</dbReference>
<dbReference type="Gene3D" id="1.20.5.1930">
    <property type="match status" value="1"/>
</dbReference>
<dbReference type="Pfam" id="PF07730">
    <property type="entry name" value="HisKA_3"/>
    <property type="match status" value="1"/>
</dbReference>
<evidence type="ECO:0000313" key="12">
    <source>
        <dbReference type="EMBL" id="SNS67274.1"/>
    </source>
</evidence>
<evidence type="ECO:0000256" key="1">
    <source>
        <dbReference type="ARBA" id="ARBA00000085"/>
    </source>
</evidence>
<keyword evidence="5" id="KW-0547">Nucleotide-binding</keyword>
<reference evidence="12 13" key="1">
    <citation type="submission" date="2017-06" db="EMBL/GenBank/DDBJ databases">
        <authorList>
            <person name="Kim H.J."/>
            <person name="Triplett B.A."/>
        </authorList>
    </citation>
    <scope>NUCLEOTIDE SEQUENCE [LARGE SCALE GENOMIC DNA]</scope>
    <source>
        <strain evidence="12 13">CGMCC 4.5593</strain>
    </source>
</reference>
<evidence type="ECO:0000256" key="10">
    <source>
        <dbReference type="SAM" id="Phobius"/>
    </source>
</evidence>
<dbReference type="SMART" id="SM00387">
    <property type="entry name" value="HATPase_c"/>
    <property type="match status" value="1"/>
</dbReference>
<feature type="region of interest" description="Disordered" evidence="9">
    <location>
        <begin position="315"/>
        <end position="335"/>
    </location>
</feature>
<dbReference type="SUPFAM" id="SSF55874">
    <property type="entry name" value="ATPase domain of HSP90 chaperone/DNA topoisomerase II/histidine kinase"/>
    <property type="match status" value="1"/>
</dbReference>
<evidence type="ECO:0000256" key="8">
    <source>
        <dbReference type="ARBA" id="ARBA00023012"/>
    </source>
</evidence>
<keyword evidence="10" id="KW-1133">Transmembrane helix</keyword>
<dbReference type="Gene3D" id="3.30.565.10">
    <property type="entry name" value="Histidine kinase-like ATPase, C-terminal domain"/>
    <property type="match status" value="1"/>
</dbReference>
<keyword evidence="3" id="KW-0597">Phosphoprotein</keyword>
<evidence type="ECO:0000256" key="4">
    <source>
        <dbReference type="ARBA" id="ARBA00022679"/>
    </source>
</evidence>
<keyword evidence="6 12" id="KW-0418">Kinase</keyword>
<dbReference type="InterPro" id="IPR036890">
    <property type="entry name" value="HATPase_C_sf"/>
</dbReference>
<dbReference type="RefSeq" id="WP_089243890.1">
    <property type="nucleotide sequence ID" value="NZ_FZPH01000001.1"/>
</dbReference>
<keyword evidence="10" id="KW-0812">Transmembrane</keyword>
<dbReference type="AlphaFoldDB" id="A0A239GGU1"/>
<protein>
    <recommendedName>
        <fullName evidence="2">histidine kinase</fullName>
        <ecNumber evidence="2">2.7.13.3</ecNumber>
    </recommendedName>
</protein>
<evidence type="ECO:0000256" key="7">
    <source>
        <dbReference type="ARBA" id="ARBA00022840"/>
    </source>
</evidence>
<dbReference type="GO" id="GO:0016020">
    <property type="term" value="C:membrane"/>
    <property type="evidence" value="ECO:0007669"/>
    <property type="project" value="InterPro"/>
</dbReference>
<dbReference type="GO" id="GO:0046983">
    <property type="term" value="F:protein dimerization activity"/>
    <property type="evidence" value="ECO:0007669"/>
    <property type="project" value="InterPro"/>
</dbReference>
<feature type="transmembrane region" description="Helical" evidence="10">
    <location>
        <begin position="32"/>
        <end position="53"/>
    </location>
</feature>
<dbReference type="CDD" id="cd16917">
    <property type="entry name" value="HATPase_UhpB-NarQ-NarX-like"/>
    <property type="match status" value="1"/>
</dbReference>
<keyword evidence="8" id="KW-0902">Two-component regulatory system</keyword>
<keyword evidence="4" id="KW-0808">Transferase</keyword>
<dbReference type="GO" id="GO:0000155">
    <property type="term" value="F:phosphorelay sensor kinase activity"/>
    <property type="evidence" value="ECO:0007669"/>
    <property type="project" value="InterPro"/>
</dbReference>
<dbReference type="InterPro" id="IPR050482">
    <property type="entry name" value="Sensor_HK_TwoCompSys"/>
</dbReference>
<dbReference type="InterPro" id="IPR003594">
    <property type="entry name" value="HATPase_dom"/>
</dbReference>